<feature type="transmembrane region" description="Helical" evidence="6">
    <location>
        <begin position="298"/>
        <end position="317"/>
    </location>
</feature>
<keyword evidence="5 6" id="KW-0472">Membrane</keyword>
<protein>
    <recommendedName>
        <fullName evidence="7">Major facilitator superfamily (MFS) profile domain-containing protein</fullName>
    </recommendedName>
</protein>
<dbReference type="Pfam" id="PF00083">
    <property type="entry name" value="Sugar_tr"/>
    <property type="match status" value="1"/>
</dbReference>
<feature type="transmembrane region" description="Helical" evidence="6">
    <location>
        <begin position="20"/>
        <end position="41"/>
    </location>
</feature>
<sequence length="362" mass="40602">MELAVIPTTLAELAPPRYRGGIVGMYWLSIKIGGLVISSITRTTSKIPSNLSWQIPFSLFFIIPTIVLSLIWFIPESPRWLLFKSRREKALASLHRLRRGRSTEEEIIAEINQLEQLITEQPRNNRLRDIFMGSNRRRTFIVLMANFFQQSTGQSFASQYGTLFVQSIGTLNPFSVNMGNNAVTVGAIFICLVINDKIGRNAVIQIASLLTMGSLGTIADKSVVVKQAIVSMVLVYSFGYSVGWAPLTYVLSTELPSPALREDTLRVAYTVKIFMEFLISFTYPYLEDPSYANLGSKLGFIYGSMAVGALLFGHFCIPETRDLALEDIDVQFRDEIPVQNIRNSPIVEDLENAKEKKPVSRI</sequence>
<accession>A0A261XUG1</accession>
<dbReference type="PANTHER" id="PTHR48022:SF77">
    <property type="entry name" value="MAJOR FACILITATOR SUPERFAMILY (MFS) PROFILE DOMAIN-CONTAINING PROTEIN"/>
    <property type="match status" value="1"/>
</dbReference>
<evidence type="ECO:0000256" key="5">
    <source>
        <dbReference type="ARBA" id="ARBA00023136"/>
    </source>
</evidence>
<evidence type="ECO:0000256" key="2">
    <source>
        <dbReference type="ARBA" id="ARBA00010992"/>
    </source>
</evidence>
<comment type="caution">
    <text evidence="8">The sequence shown here is derived from an EMBL/GenBank/DDBJ whole genome shotgun (WGS) entry which is preliminary data.</text>
</comment>
<keyword evidence="3 6" id="KW-0812">Transmembrane</keyword>
<evidence type="ECO:0000256" key="6">
    <source>
        <dbReference type="SAM" id="Phobius"/>
    </source>
</evidence>
<dbReference type="PANTHER" id="PTHR48022">
    <property type="entry name" value="PLASTIDIC GLUCOSE TRANSPORTER 4"/>
    <property type="match status" value="1"/>
</dbReference>
<feature type="transmembrane region" description="Helical" evidence="6">
    <location>
        <begin position="202"/>
        <end position="219"/>
    </location>
</feature>
<proteinExistence type="inferred from homology"/>
<dbReference type="AlphaFoldDB" id="A0A261XUG1"/>
<feature type="transmembrane region" description="Helical" evidence="6">
    <location>
        <begin position="225"/>
        <end position="247"/>
    </location>
</feature>
<feature type="domain" description="Major facilitator superfamily (MFS) profile" evidence="7">
    <location>
        <begin position="1"/>
        <end position="321"/>
    </location>
</feature>
<evidence type="ECO:0000256" key="3">
    <source>
        <dbReference type="ARBA" id="ARBA00022692"/>
    </source>
</evidence>
<dbReference type="InterPro" id="IPR050360">
    <property type="entry name" value="MFS_Sugar_Transporters"/>
</dbReference>
<evidence type="ECO:0000256" key="1">
    <source>
        <dbReference type="ARBA" id="ARBA00004141"/>
    </source>
</evidence>
<comment type="similarity">
    <text evidence="2">Belongs to the major facilitator superfamily. Sugar transporter (TC 2.A.1.1) family.</text>
</comment>
<keyword evidence="4 6" id="KW-1133">Transmembrane helix</keyword>
<name>A0A261XUG1_9FUNG</name>
<reference evidence="8 9" key="1">
    <citation type="journal article" date="2017" name="Mycologia">
        <title>Bifiguratus adelaidae, gen. et sp. nov., a new member of Mucoromycotina in endophytic and soil-dwelling habitats.</title>
        <authorList>
            <person name="Torres-Cruz T.J."/>
            <person name="Billingsley Tobias T.L."/>
            <person name="Almatruk M."/>
            <person name="Hesse C."/>
            <person name="Kuske C.R."/>
            <person name="Desiro A."/>
            <person name="Benucci G.M."/>
            <person name="Bonito G."/>
            <person name="Stajich J.E."/>
            <person name="Dunlap C."/>
            <person name="Arnold A.E."/>
            <person name="Porras-Alfaro A."/>
        </authorList>
    </citation>
    <scope>NUCLEOTIDE SEQUENCE [LARGE SCALE GENOMIC DNA]</scope>
    <source>
        <strain evidence="8 9">AZ0501</strain>
    </source>
</reference>
<feature type="transmembrane region" description="Helical" evidence="6">
    <location>
        <begin position="267"/>
        <end position="286"/>
    </location>
</feature>
<evidence type="ECO:0000259" key="7">
    <source>
        <dbReference type="PROSITE" id="PS50850"/>
    </source>
</evidence>
<dbReference type="InterPro" id="IPR036259">
    <property type="entry name" value="MFS_trans_sf"/>
</dbReference>
<gene>
    <name evidence="8" type="ORF">BZG36_04686</name>
</gene>
<dbReference type="OrthoDB" id="6612291at2759"/>
<feature type="transmembrane region" description="Helical" evidence="6">
    <location>
        <begin position="178"/>
        <end position="195"/>
    </location>
</feature>
<evidence type="ECO:0000313" key="9">
    <source>
        <dbReference type="Proteomes" id="UP000242875"/>
    </source>
</evidence>
<dbReference type="EMBL" id="MVBO01000206">
    <property type="protein sequence ID" value="OZJ01990.1"/>
    <property type="molecule type" value="Genomic_DNA"/>
</dbReference>
<dbReference type="GO" id="GO:0016020">
    <property type="term" value="C:membrane"/>
    <property type="evidence" value="ECO:0007669"/>
    <property type="project" value="UniProtKB-SubCell"/>
</dbReference>
<dbReference type="Proteomes" id="UP000242875">
    <property type="component" value="Unassembled WGS sequence"/>
</dbReference>
<keyword evidence="9" id="KW-1185">Reference proteome</keyword>
<comment type="subcellular location">
    <subcellularLocation>
        <location evidence="1">Membrane</location>
        <topology evidence="1">Multi-pass membrane protein</topology>
    </subcellularLocation>
</comment>
<dbReference type="InterPro" id="IPR005828">
    <property type="entry name" value="MFS_sugar_transport-like"/>
</dbReference>
<dbReference type="Gene3D" id="1.20.1250.20">
    <property type="entry name" value="MFS general substrate transporter like domains"/>
    <property type="match status" value="1"/>
</dbReference>
<organism evidence="8 9">
    <name type="scientific">Bifiguratus adelaidae</name>
    <dbReference type="NCBI Taxonomy" id="1938954"/>
    <lineage>
        <taxon>Eukaryota</taxon>
        <taxon>Fungi</taxon>
        <taxon>Fungi incertae sedis</taxon>
        <taxon>Mucoromycota</taxon>
        <taxon>Mucoromycotina</taxon>
        <taxon>Endogonomycetes</taxon>
        <taxon>Endogonales</taxon>
        <taxon>Endogonales incertae sedis</taxon>
        <taxon>Bifiguratus</taxon>
    </lineage>
</organism>
<dbReference type="InterPro" id="IPR020846">
    <property type="entry name" value="MFS_dom"/>
</dbReference>
<evidence type="ECO:0000313" key="8">
    <source>
        <dbReference type="EMBL" id="OZJ01990.1"/>
    </source>
</evidence>
<feature type="transmembrane region" description="Helical" evidence="6">
    <location>
        <begin position="53"/>
        <end position="74"/>
    </location>
</feature>
<dbReference type="SUPFAM" id="SSF103473">
    <property type="entry name" value="MFS general substrate transporter"/>
    <property type="match status" value="1"/>
</dbReference>
<evidence type="ECO:0000256" key="4">
    <source>
        <dbReference type="ARBA" id="ARBA00022989"/>
    </source>
</evidence>
<dbReference type="PROSITE" id="PS50850">
    <property type="entry name" value="MFS"/>
    <property type="match status" value="1"/>
</dbReference>
<dbReference type="GO" id="GO:0005351">
    <property type="term" value="F:carbohydrate:proton symporter activity"/>
    <property type="evidence" value="ECO:0007669"/>
    <property type="project" value="TreeGrafter"/>
</dbReference>